<protein>
    <recommendedName>
        <fullName evidence="3">Tail protein</fullName>
    </recommendedName>
</protein>
<evidence type="ECO:0000313" key="2">
    <source>
        <dbReference type="EMBL" id="QJA83311.1"/>
    </source>
</evidence>
<proteinExistence type="predicted"/>
<evidence type="ECO:0000313" key="1">
    <source>
        <dbReference type="EMBL" id="QJA64299.1"/>
    </source>
</evidence>
<name>A0A6M3KNW0_9ZZZZ</name>
<accession>A0A6M3KNW0</accession>
<organism evidence="2">
    <name type="scientific">viral metagenome</name>
    <dbReference type="NCBI Taxonomy" id="1070528"/>
    <lineage>
        <taxon>unclassified sequences</taxon>
        <taxon>metagenomes</taxon>
        <taxon>organismal metagenomes</taxon>
    </lineage>
</organism>
<sequence length="126" mass="13864">MHQQAALGDFVFSIAKNSAYDRLTRRSTGGWVTLETLNAKPSSQNTGQGLETITISGSVYGAAGMEQMNQLRALQAQRKPLALVTGQGDNHGRWKLQDINEEQKRIIDDGTPLVINFSITLEEFAE</sequence>
<dbReference type="InterPro" id="IPR009734">
    <property type="entry name" value="Myoviridae_GpU"/>
</dbReference>
<dbReference type="AlphaFoldDB" id="A0A6M3KNW0"/>
<evidence type="ECO:0008006" key="3">
    <source>
        <dbReference type="Google" id="ProtNLM"/>
    </source>
</evidence>
<dbReference type="Pfam" id="PF06995">
    <property type="entry name" value="Phage_P2_GpU"/>
    <property type="match status" value="1"/>
</dbReference>
<gene>
    <name evidence="2" type="ORF">MM415A00294_0009</name>
    <name evidence="1" type="ORF">MM415B00522_0009</name>
</gene>
<reference evidence="2" key="1">
    <citation type="submission" date="2020-03" db="EMBL/GenBank/DDBJ databases">
        <title>The deep terrestrial virosphere.</title>
        <authorList>
            <person name="Holmfeldt K."/>
            <person name="Nilsson E."/>
            <person name="Simone D."/>
            <person name="Lopez-Fernandez M."/>
            <person name="Wu X."/>
            <person name="de Brujin I."/>
            <person name="Lundin D."/>
            <person name="Andersson A."/>
            <person name="Bertilsson S."/>
            <person name="Dopson M."/>
        </authorList>
    </citation>
    <scope>NUCLEOTIDE SEQUENCE</scope>
    <source>
        <strain evidence="2">MM415A00294</strain>
        <strain evidence="1">MM415B00522</strain>
    </source>
</reference>
<dbReference type="EMBL" id="MT141517">
    <property type="protein sequence ID" value="QJA64299.1"/>
    <property type="molecule type" value="Genomic_DNA"/>
</dbReference>
<dbReference type="EMBL" id="MT142508">
    <property type="protein sequence ID" value="QJA83311.1"/>
    <property type="molecule type" value="Genomic_DNA"/>
</dbReference>